<dbReference type="InterPro" id="IPR015422">
    <property type="entry name" value="PyrdxlP-dep_Trfase_small"/>
</dbReference>
<evidence type="ECO:0000256" key="5">
    <source>
        <dbReference type="ARBA" id="ARBA00023163"/>
    </source>
</evidence>
<proteinExistence type="inferred from homology"/>
<keyword evidence="4" id="KW-0238">DNA-binding</keyword>
<evidence type="ECO:0000313" key="7">
    <source>
        <dbReference type="EMBL" id="GAA5171891.1"/>
    </source>
</evidence>
<dbReference type="InterPro" id="IPR015421">
    <property type="entry name" value="PyrdxlP-dep_Trfase_major"/>
</dbReference>
<name>A0ABP9R633_9GAMM</name>
<feature type="domain" description="HTH gntR-type" evidence="6">
    <location>
        <begin position="12"/>
        <end position="80"/>
    </location>
</feature>
<sequence>MTIWKPELPAGVTRYRALADAIAAAVASGELEPGQRLPPQRRLADTLGVTVGTITRGYDEAERRGLLEARVGSGTYVKDRRASAPGFRHVSVEPSATAGELIDLSLSLPPPHPQRPAGLGEVLAALADDPSALQAAVDYQSEHGTPAHRRALADWLTRLGLPMVADELTITLGGQHAIFLALQALTQPGERIAAAALTYPGAIAAAQQCHLKLQRIPLDDQGLDVEALARLCQQQPPRLVYLTPEQNNPTGAQLSEARRERLVELARRYDFWLIEDGVQYLPPEARGRPLYLRAPERTLYLFSTSKVIAGGLRIGLLRAPPTLQERLASAQRAQSWMVPPLMVEVVCRWIDSGAAERLLGWQLDEIAARQRLARQRLAAFAPSGQPHGFHLWLELPNGWRAAALIEQLERQGVRVTSAEPFCVGSEPAPQAIRLCVSAAADRETLERALKIIADTLAAPPASPWRTL</sequence>
<gene>
    <name evidence="7" type="ORF">GCM10023342_07430</name>
</gene>
<dbReference type="SUPFAM" id="SSF46785">
    <property type="entry name" value="Winged helix' DNA-binding domain"/>
    <property type="match status" value="1"/>
</dbReference>
<dbReference type="CDD" id="cd00609">
    <property type="entry name" value="AAT_like"/>
    <property type="match status" value="1"/>
</dbReference>
<keyword evidence="2" id="KW-0663">Pyridoxal phosphate</keyword>
<dbReference type="Proteomes" id="UP001500074">
    <property type="component" value="Unassembled WGS sequence"/>
</dbReference>
<dbReference type="Gene3D" id="1.10.10.10">
    <property type="entry name" value="Winged helix-like DNA-binding domain superfamily/Winged helix DNA-binding domain"/>
    <property type="match status" value="1"/>
</dbReference>
<dbReference type="PROSITE" id="PS50949">
    <property type="entry name" value="HTH_GNTR"/>
    <property type="match status" value="1"/>
</dbReference>
<keyword evidence="3" id="KW-0805">Transcription regulation</keyword>
<dbReference type="PANTHER" id="PTHR46577:SF1">
    <property type="entry name" value="HTH-TYPE TRANSCRIPTIONAL REGULATORY PROTEIN GABR"/>
    <property type="match status" value="1"/>
</dbReference>
<evidence type="ECO:0000313" key="8">
    <source>
        <dbReference type="Proteomes" id="UP001500074"/>
    </source>
</evidence>
<dbReference type="EMBL" id="BAABKI010000010">
    <property type="protein sequence ID" value="GAA5171891.1"/>
    <property type="molecule type" value="Genomic_DNA"/>
</dbReference>
<organism evidence="7 8">
    <name type="scientific">Modicisalibacter zincidurans</name>
    <dbReference type="NCBI Taxonomy" id="1178777"/>
    <lineage>
        <taxon>Bacteria</taxon>
        <taxon>Pseudomonadati</taxon>
        <taxon>Pseudomonadota</taxon>
        <taxon>Gammaproteobacteria</taxon>
        <taxon>Oceanospirillales</taxon>
        <taxon>Halomonadaceae</taxon>
        <taxon>Modicisalibacter</taxon>
    </lineage>
</organism>
<keyword evidence="8" id="KW-1185">Reference proteome</keyword>
<evidence type="ECO:0000256" key="4">
    <source>
        <dbReference type="ARBA" id="ARBA00023125"/>
    </source>
</evidence>
<dbReference type="PANTHER" id="PTHR46577">
    <property type="entry name" value="HTH-TYPE TRANSCRIPTIONAL REGULATORY PROTEIN GABR"/>
    <property type="match status" value="1"/>
</dbReference>
<protein>
    <submittedName>
        <fullName evidence="7">PLP-dependent aminotransferase family protein</fullName>
    </submittedName>
</protein>
<evidence type="ECO:0000256" key="3">
    <source>
        <dbReference type="ARBA" id="ARBA00023015"/>
    </source>
</evidence>
<comment type="similarity">
    <text evidence="1">In the C-terminal section; belongs to the class-I pyridoxal-phosphate-dependent aminotransferase family.</text>
</comment>
<evidence type="ECO:0000256" key="1">
    <source>
        <dbReference type="ARBA" id="ARBA00005384"/>
    </source>
</evidence>
<dbReference type="Pfam" id="PF00155">
    <property type="entry name" value="Aminotran_1_2"/>
    <property type="match status" value="1"/>
</dbReference>
<dbReference type="InterPro" id="IPR051446">
    <property type="entry name" value="HTH_trans_reg/aminotransferase"/>
</dbReference>
<keyword evidence="5" id="KW-0804">Transcription</keyword>
<dbReference type="Gene3D" id="3.40.640.10">
    <property type="entry name" value="Type I PLP-dependent aspartate aminotransferase-like (Major domain)"/>
    <property type="match status" value="1"/>
</dbReference>
<comment type="caution">
    <text evidence="7">The sequence shown here is derived from an EMBL/GenBank/DDBJ whole genome shotgun (WGS) entry which is preliminary data.</text>
</comment>
<dbReference type="SUPFAM" id="SSF53383">
    <property type="entry name" value="PLP-dependent transferases"/>
    <property type="match status" value="1"/>
</dbReference>
<dbReference type="CDD" id="cd07377">
    <property type="entry name" value="WHTH_GntR"/>
    <property type="match status" value="1"/>
</dbReference>
<evidence type="ECO:0000256" key="2">
    <source>
        <dbReference type="ARBA" id="ARBA00022898"/>
    </source>
</evidence>
<keyword evidence="7" id="KW-0808">Transferase</keyword>
<dbReference type="InterPro" id="IPR036388">
    <property type="entry name" value="WH-like_DNA-bd_sf"/>
</dbReference>
<dbReference type="Gene3D" id="3.90.1150.10">
    <property type="entry name" value="Aspartate Aminotransferase, domain 1"/>
    <property type="match status" value="1"/>
</dbReference>
<dbReference type="GO" id="GO:0008483">
    <property type="term" value="F:transaminase activity"/>
    <property type="evidence" value="ECO:0007669"/>
    <property type="project" value="UniProtKB-KW"/>
</dbReference>
<dbReference type="InterPro" id="IPR004839">
    <property type="entry name" value="Aminotransferase_I/II_large"/>
</dbReference>
<reference evidence="8" key="1">
    <citation type="journal article" date="2019" name="Int. J. Syst. Evol. Microbiol.">
        <title>The Global Catalogue of Microorganisms (GCM) 10K type strain sequencing project: providing services to taxonomists for standard genome sequencing and annotation.</title>
        <authorList>
            <consortium name="The Broad Institute Genomics Platform"/>
            <consortium name="The Broad Institute Genome Sequencing Center for Infectious Disease"/>
            <person name="Wu L."/>
            <person name="Ma J."/>
        </authorList>
    </citation>
    <scope>NUCLEOTIDE SEQUENCE [LARGE SCALE GENOMIC DNA]</scope>
    <source>
        <strain evidence="8">JCM 18472</strain>
    </source>
</reference>
<dbReference type="SMART" id="SM00345">
    <property type="entry name" value="HTH_GNTR"/>
    <property type="match status" value="1"/>
</dbReference>
<dbReference type="InterPro" id="IPR000524">
    <property type="entry name" value="Tscrpt_reg_HTH_GntR"/>
</dbReference>
<evidence type="ECO:0000259" key="6">
    <source>
        <dbReference type="PROSITE" id="PS50949"/>
    </source>
</evidence>
<accession>A0ABP9R633</accession>
<dbReference type="RefSeq" id="WP_031382288.1">
    <property type="nucleotide sequence ID" value="NZ_BAABKI010000010.1"/>
</dbReference>
<keyword evidence="7" id="KW-0032">Aminotransferase</keyword>
<dbReference type="Pfam" id="PF00392">
    <property type="entry name" value="GntR"/>
    <property type="match status" value="1"/>
</dbReference>
<dbReference type="InterPro" id="IPR036390">
    <property type="entry name" value="WH_DNA-bd_sf"/>
</dbReference>
<dbReference type="InterPro" id="IPR015424">
    <property type="entry name" value="PyrdxlP-dep_Trfase"/>
</dbReference>